<dbReference type="GO" id="GO:0008296">
    <property type="term" value="F:3'-5'-DNA exonuclease activity"/>
    <property type="evidence" value="ECO:0007669"/>
    <property type="project" value="InterPro"/>
</dbReference>
<dbReference type="InterPro" id="IPR041796">
    <property type="entry name" value="Mre11_N"/>
</dbReference>
<feature type="active site" description="Proton donor" evidence="17">
    <location>
        <position position="123"/>
    </location>
</feature>
<accession>A0A8J2X2L8</accession>
<dbReference type="PANTHER" id="PTHR10139">
    <property type="entry name" value="DOUBLE-STRAND BREAK REPAIR PROTEIN MRE11"/>
    <property type="match status" value="1"/>
</dbReference>
<dbReference type="GO" id="GO:0042138">
    <property type="term" value="P:meiotic DNA double-strand break formation"/>
    <property type="evidence" value="ECO:0007669"/>
    <property type="project" value="TreeGrafter"/>
</dbReference>
<sequence>MAEEEEDDDVFTIMVATDSHLGYCDRDAVRGTDSFAAFEEVLRLANDRGADFLLLAGDLFHDNKPSRRTLFKTMSLLRRYALSDAAVGFEVLSDQEANFRQSVNYEDPHVSVGLPIFSIHGNHDDPTREGGVEALAALDLLSVANMLNYFGRQEHADRVEVSPVLLRKGNTRVALYGLGNMRDERLNRMWQQKRVRFLRPRDGTYFSIFVLHQNRDVGRGRNTCVHESMIPAWIDLVIWGHEHECQIKPRESAVGTFRVCQPGSSVACSLVEGEAKPKHCGLLQVRGAEFRLTPLRLTCVRPFVCDEVVLNEAPELQDDMDEGDGADNATAVRDCLAARVEALVERARKTRSAFRYDDMLLPMAAPDQVLVRLKVDHTGFATLNNAKFGGQFVGRVANTSAILHFSRQKQASTSAAKTWVPTEGSREPVEEGELAAAAIDQLIQDQLDGQEAKLQILEETKMNEALNGFVDKQDPQAFAEEVERTLVREQKAQYKRGDATDPESIRAKYRQAPPPAKKAPAAVDASSEEDSDDAPKKPAKKKPAARGRKKAAAPPSSEDEDSEGEAPPPPRKRAARASRARKQASYADDDDDDDDDDEEEEEDDASADASPPPKKKRGARKQAPWKDPAPRAPPKAPQPASIDMTGWDSD</sequence>
<keyword evidence="21" id="KW-1185">Reference proteome</keyword>
<evidence type="ECO:0000256" key="12">
    <source>
        <dbReference type="ARBA" id="ARBA00023204"/>
    </source>
</evidence>
<dbReference type="CDD" id="cd00840">
    <property type="entry name" value="MPP_Mre11_N"/>
    <property type="match status" value="1"/>
</dbReference>
<evidence type="ECO:0000256" key="9">
    <source>
        <dbReference type="ARBA" id="ARBA00022763"/>
    </source>
</evidence>
<evidence type="ECO:0000256" key="6">
    <source>
        <dbReference type="ARBA" id="ARBA00022722"/>
    </source>
</evidence>
<dbReference type="Proteomes" id="UP000789595">
    <property type="component" value="Unassembled WGS sequence"/>
</dbReference>
<keyword evidence="10 16" id="KW-0378">Hydrolase</keyword>
<proteinExistence type="inferred from homology"/>
<evidence type="ECO:0000256" key="4">
    <source>
        <dbReference type="ARBA" id="ARBA00009028"/>
    </source>
</evidence>
<evidence type="ECO:0000256" key="8">
    <source>
        <dbReference type="ARBA" id="ARBA00022759"/>
    </source>
</evidence>
<evidence type="ECO:0000256" key="13">
    <source>
        <dbReference type="ARBA" id="ARBA00023211"/>
    </source>
</evidence>
<dbReference type="GO" id="GO:0035861">
    <property type="term" value="C:site of double-strand break"/>
    <property type="evidence" value="ECO:0007669"/>
    <property type="project" value="TreeGrafter"/>
</dbReference>
<evidence type="ECO:0000256" key="14">
    <source>
        <dbReference type="ARBA" id="ARBA00023242"/>
    </source>
</evidence>
<evidence type="ECO:0000256" key="10">
    <source>
        <dbReference type="ARBA" id="ARBA00022801"/>
    </source>
</evidence>
<evidence type="ECO:0000256" key="18">
    <source>
        <dbReference type="SAM" id="MobiDB-lite"/>
    </source>
</evidence>
<evidence type="ECO:0000313" key="20">
    <source>
        <dbReference type="EMBL" id="CAH0371831.1"/>
    </source>
</evidence>
<feature type="compositionally biased region" description="Basic residues" evidence="18">
    <location>
        <begin position="570"/>
        <end position="582"/>
    </location>
</feature>
<dbReference type="PIRSF" id="PIRSF000882">
    <property type="entry name" value="DSB_repair_MRE11"/>
    <property type="match status" value="1"/>
</dbReference>
<feature type="domain" description="Mre11 DNA-binding" evidence="19">
    <location>
        <begin position="290"/>
        <end position="469"/>
    </location>
</feature>
<dbReference type="Pfam" id="PF04152">
    <property type="entry name" value="Mre11_DNA_bind"/>
    <property type="match status" value="1"/>
</dbReference>
<comment type="subcellular location">
    <subcellularLocation>
        <location evidence="3">Chromosome</location>
    </subcellularLocation>
    <subcellularLocation>
        <location evidence="2 16">Nucleus</location>
    </subcellularLocation>
</comment>
<protein>
    <recommendedName>
        <fullName evidence="16">Double-strand break repair protein</fullName>
    </recommendedName>
</protein>
<dbReference type="AlphaFoldDB" id="A0A8J2X2L8"/>
<dbReference type="EMBL" id="CAKKNE010000003">
    <property type="protein sequence ID" value="CAH0371831.1"/>
    <property type="molecule type" value="Genomic_DNA"/>
</dbReference>
<organism evidence="20 21">
    <name type="scientific">Pelagomonas calceolata</name>
    <dbReference type="NCBI Taxonomy" id="35677"/>
    <lineage>
        <taxon>Eukaryota</taxon>
        <taxon>Sar</taxon>
        <taxon>Stramenopiles</taxon>
        <taxon>Ochrophyta</taxon>
        <taxon>Pelagophyceae</taxon>
        <taxon>Pelagomonadales</taxon>
        <taxon>Pelagomonadaceae</taxon>
        <taxon>Pelagomonas</taxon>
    </lineage>
</organism>
<dbReference type="Pfam" id="PF00149">
    <property type="entry name" value="Metallophos"/>
    <property type="match status" value="1"/>
</dbReference>
<evidence type="ECO:0000256" key="11">
    <source>
        <dbReference type="ARBA" id="ARBA00022839"/>
    </source>
</evidence>
<keyword evidence="8 16" id="KW-0255">Endonuclease</keyword>
<evidence type="ECO:0000256" key="2">
    <source>
        <dbReference type="ARBA" id="ARBA00004123"/>
    </source>
</evidence>
<reference evidence="20" key="1">
    <citation type="submission" date="2021-11" db="EMBL/GenBank/DDBJ databases">
        <authorList>
            <consortium name="Genoscope - CEA"/>
            <person name="William W."/>
        </authorList>
    </citation>
    <scope>NUCLEOTIDE SEQUENCE</scope>
</reference>
<feature type="compositionally biased region" description="Basic and acidic residues" evidence="18">
    <location>
        <begin position="489"/>
        <end position="506"/>
    </location>
</feature>
<evidence type="ECO:0000256" key="7">
    <source>
        <dbReference type="ARBA" id="ARBA00022723"/>
    </source>
</evidence>
<keyword evidence="14 16" id="KW-0539">Nucleus</keyword>
<evidence type="ECO:0000256" key="5">
    <source>
        <dbReference type="ARBA" id="ARBA00022454"/>
    </source>
</evidence>
<keyword evidence="6 16" id="KW-0540">Nuclease</keyword>
<dbReference type="PANTHER" id="PTHR10139:SF1">
    <property type="entry name" value="DOUBLE-STRAND BREAK REPAIR PROTEIN MRE11"/>
    <property type="match status" value="1"/>
</dbReference>
<evidence type="ECO:0000256" key="1">
    <source>
        <dbReference type="ARBA" id="ARBA00001936"/>
    </source>
</evidence>
<dbReference type="Gene3D" id="3.60.21.10">
    <property type="match status" value="1"/>
</dbReference>
<dbReference type="SUPFAM" id="SSF56300">
    <property type="entry name" value="Metallo-dependent phosphatases"/>
    <property type="match status" value="1"/>
</dbReference>
<keyword evidence="12 16" id="KW-0234">DNA repair</keyword>
<feature type="region of interest" description="Disordered" evidence="18">
    <location>
        <begin position="489"/>
        <end position="650"/>
    </location>
</feature>
<dbReference type="GO" id="GO:0007095">
    <property type="term" value="P:mitotic G2 DNA damage checkpoint signaling"/>
    <property type="evidence" value="ECO:0007669"/>
    <property type="project" value="TreeGrafter"/>
</dbReference>
<dbReference type="InterPro" id="IPR029052">
    <property type="entry name" value="Metallo-depent_PP-like"/>
</dbReference>
<keyword evidence="15 16" id="KW-0469">Meiosis</keyword>
<evidence type="ECO:0000313" key="21">
    <source>
        <dbReference type="Proteomes" id="UP000789595"/>
    </source>
</evidence>
<feature type="compositionally biased region" description="Acidic residues" evidence="18">
    <location>
        <begin position="587"/>
        <end position="606"/>
    </location>
</feature>
<dbReference type="GO" id="GO:0000724">
    <property type="term" value="P:double-strand break repair via homologous recombination"/>
    <property type="evidence" value="ECO:0007669"/>
    <property type="project" value="TreeGrafter"/>
</dbReference>
<dbReference type="GO" id="GO:0000014">
    <property type="term" value="F:single-stranded DNA endodeoxyribonuclease activity"/>
    <property type="evidence" value="ECO:0007669"/>
    <property type="project" value="TreeGrafter"/>
</dbReference>
<keyword evidence="11 16" id="KW-0269">Exonuclease</keyword>
<keyword evidence="9 16" id="KW-0227">DNA damage</keyword>
<dbReference type="InterPro" id="IPR007281">
    <property type="entry name" value="Mre11_DNA-bd"/>
</dbReference>
<dbReference type="GO" id="GO:0006303">
    <property type="term" value="P:double-strand break repair via nonhomologous end joining"/>
    <property type="evidence" value="ECO:0007669"/>
    <property type="project" value="TreeGrafter"/>
</dbReference>
<dbReference type="OrthoDB" id="30417at2759"/>
<evidence type="ECO:0000256" key="17">
    <source>
        <dbReference type="PIRSR" id="PIRSR000882-1"/>
    </source>
</evidence>
<dbReference type="InterPro" id="IPR003701">
    <property type="entry name" value="Mre11"/>
</dbReference>
<dbReference type="SMART" id="SM01347">
    <property type="entry name" value="Mre11_DNA_bind"/>
    <property type="match status" value="1"/>
</dbReference>
<evidence type="ECO:0000259" key="19">
    <source>
        <dbReference type="SMART" id="SM01347"/>
    </source>
</evidence>
<feature type="compositionally biased region" description="Basic residues" evidence="18">
    <location>
        <begin position="537"/>
        <end position="551"/>
    </location>
</feature>
<dbReference type="GO" id="GO:0097552">
    <property type="term" value="P:mitochondrial double-strand break repair via homologous recombination"/>
    <property type="evidence" value="ECO:0007669"/>
    <property type="project" value="TreeGrafter"/>
</dbReference>
<dbReference type="InterPro" id="IPR038487">
    <property type="entry name" value="Mre11_capping_dom"/>
</dbReference>
<evidence type="ECO:0000256" key="16">
    <source>
        <dbReference type="PIRNR" id="PIRNR000882"/>
    </source>
</evidence>
<evidence type="ECO:0000256" key="3">
    <source>
        <dbReference type="ARBA" id="ARBA00004286"/>
    </source>
</evidence>
<dbReference type="GO" id="GO:0000723">
    <property type="term" value="P:telomere maintenance"/>
    <property type="evidence" value="ECO:0007669"/>
    <property type="project" value="TreeGrafter"/>
</dbReference>
<dbReference type="InterPro" id="IPR004843">
    <property type="entry name" value="Calcineurin-like_PHP"/>
</dbReference>
<dbReference type="GO" id="GO:0030145">
    <property type="term" value="F:manganese ion binding"/>
    <property type="evidence" value="ECO:0007669"/>
    <property type="project" value="UniProtKB-UniRule"/>
</dbReference>
<evidence type="ECO:0000256" key="15">
    <source>
        <dbReference type="ARBA" id="ARBA00023254"/>
    </source>
</evidence>
<keyword evidence="5" id="KW-0158">Chromosome</keyword>
<keyword evidence="7" id="KW-0479">Metal-binding</keyword>
<dbReference type="Gene3D" id="3.30.110.110">
    <property type="entry name" value="Mre11, capping domain"/>
    <property type="match status" value="1"/>
</dbReference>
<keyword evidence="13 16" id="KW-0464">Manganese</keyword>
<name>A0A8J2X2L8_9STRA</name>
<comment type="similarity">
    <text evidence="4 16">Belongs to the MRE11/RAD32 family.</text>
</comment>
<dbReference type="GO" id="GO:0030870">
    <property type="term" value="C:Mre11 complex"/>
    <property type="evidence" value="ECO:0007669"/>
    <property type="project" value="UniProtKB-UniRule"/>
</dbReference>
<comment type="cofactor">
    <cofactor evidence="1 16">
        <name>Mn(2+)</name>
        <dbReference type="ChEBI" id="CHEBI:29035"/>
    </cofactor>
</comment>
<comment type="function">
    <text evidence="16">Core component of the MRN complex, which plays a central role in double-strand break (DSB) repair, DNA recombination, maintenance of telomere integrity and meiosis. The MRN complex is involved in the repair of DNA double-strand breaks (DSBs) via homologous recombination (HR), an error-free mechanism which primarily occurs during S and G2 phases. The complex (1) mediates the end resection of damaged DNA, which generates proper single-stranded DNA, a key initial steps in HR, and is (2) required for the recruitment of other repair factors and efficient activation of ATM and ATR upon DNA damage. Within the MRN complex, MRE11 possesses both single-strand endonuclease activity and double-strand-specific 3'-5' exonuclease activity. MRE11 first endonucleolytically cleaves the 5' strand at DNA DSB ends to prevent non-homologous end joining (NHEJ) and licence HR. It then generates a single-stranded DNA gap via 3' to 5' exonucleolytic degradation, which is required for single-strand invasion and recombination.</text>
</comment>
<comment type="caution">
    <text evidence="20">The sequence shown here is derived from an EMBL/GenBank/DDBJ whole genome shotgun (WGS) entry which is preliminary data.</text>
</comment>
<dbReference type="FunFam" id="3.60.21.10:FF:000011">
    <property type="entry name" value="Double-strand break repair protein"/>
    <property type="match status" value="1"/>
</dbReference>
<gene>
    <name evidence="20" type="ORF">PECAL_3P17860</name>
</gene>